<dbReference type="GO" id="GO:0140098">
    <property type="term" value="F:catalytic activity, acting on RNA"/>
    <property type="evidence" value="ECO:0007669"/>
    <property type="project" value="UniProtKB-ARBA"/>
</dbReference>
<dbReference type="InterPro" id="IPR020103">
    <property type="entry name" value="PsdUridine_synth_cat_dom_sf"/>
</dbReference>
<dbReference type="EMBL" id="JACXSI010000056">
    <property type="protein sequence ID" value="MBD3110168.1"/>
    <property type="molecule type" value="Genomic_DNA"/>
</dbReference>
<evidence type="ECO:0000313" key="9">
    <source>
        <dbReference type="Proteomes" id="UP000602076"/>
    </source>
</evidence>
<evidence type="ECO:0000256" key="3">
    <source>
        <dbReference type="ARBA" id="ARBA00023235"/>
    </source>
</evidence>
<dbReference type="GO" id="GO:0009982">
    <property type="term" value="F:pseudouridine synthase activity"/>
    <property type="evidence" value="ECO:0007669"/>
    <property type="project" value="InterPro"/>
</dbReference>
<reference evidence="8" key="1">
    <citation type="submission" date="2020-09" db="EMBL/GenBank/DDBJ databases">
        <title>Bacillus faecalis sp. nov., a moderately halophilic bacterium isolated from cow faeces.</title>
        <authorList>
            <person name="Jiang L."/>
            <person name="Lee J."/>
        </authorList>
    </citation>
    <scope>NUCLEOTIDE SEQUENCE</scope>
    <source>
        <strain evidence="8">AGMB 02131</strain>
    </source>
</reference>
<dbReference type="FunFam" id="3.30.2350.10:FF:000005">
    <property type="entry name" value="Pseudouridine synthase"/>
    <property type="match status" value="1"/>
</dbReference>
<evidence type="ECO:0000256" key="2">
    <source>
        <dbReference type="ARBA" id="ARBA00010876"/>
    </source>
</evidence>
<proteinExistence type="inferred from homology"/>
<accession>A0A927HE57</accession>
<dbReference type="InterPro" id="IPR006225">
    <property type="entry name" value="PsdUridine_synth_RluC/D"/>
</dbReference>
<evidence type="ECO:0000256" key="4">
    <source>
        <dbReference type="PIRSR" id="PIRSR606225-1"/>
    </source>
</evidence>
<dbReference type="RefSeq" id="WP_190999705.1">
    <property type="nucleotide sequence ID" value="NZ_JACXSI010000056.1"/>
</dbReference>
<dbReference type="CDD" id="cd02869">
    <property type="entry name" value="PseudoU_synth_RluA_like"/>
    <property type="match status" value="1"/>
</dbReference>
<dbReference type="Gene3D" id="3.30.2350.10">
    <property type="entry name" value="Pseudouridine synthase"/>
    <property type="match status" value="1"/>
</dbReference>
<comment type="catalytic activity">
    <reaction evidence="1 6">
        <text>a uridine in RNA = a pseudouridine in RNA</text>
        <dbReference type="Rhea" id="RHEA:48348"/>
        <dbReference type="Rhea" id="RHEA-COMP:12068"/>
        <dbReference type="Rhea" id="RHEA-COMP:12069"/>
        <dbReference type="ChEBI" id="CHEBI:65314"/>
        <dbReference type="ChEBI" id="CHEBI:65315"/>
    </reaction>
</comment>
<dbReference type="Pfam" id="PF00849">
    <property type="entry name" value="PseudoU_synth_2"/>
    <property type="match status" value="1"/>
</dbReference>
<comment type="function">
    <text evidence="6">Responsible for synthesis of pseudouridine from uracil.</text>
</comment>
<dbReference type="PROSITE" id="PS01129">
    <property type="entry name" value="PSI_RLU"/>
    <property type="match status" value="1"/>
</dbReference>
<dbReference type="SUPFAM" id="SSF55120">
    <property type="entry name" value="Pseudouridine synthase"/>
    <property type="match status" value="1"/>
</dbReference>
<dbReference type="InterPro" id="IPR006224">
    <property type="entry name" value="PsdUridine_synth_RluA-like_CS"/>
</dbReference>
<dbReference type="NCBIfam" id="TIGR00005">
    <property type="entry name" value="rluA_subfam"/>
    <property type="match status" value="1"/>
</dbReference>
<comment type="similarity">
    <text evidence="2 6">Belongs to the pseudouridine synthase RluA family.</text>
</comment>
<evidence type="ECO:0000256" key="6">
    <source>
        <dbReference type="RuleBase" id="RU362028"/>
    </source>
</evidence>
<dbReference type="InterPro" id="IPR050188">
    <property type="entry name" value="RluA_PseudoU_synthase"/>
</dbReference>
<dbReference type="CDD" id="cd00165">
    <property type="entry name" value="S4"/>
    <property type="match status" value="1"/>
</dbReference>
<evidence type="ECO:0000256" key="5">
    <source>
        <dbReference type="PROSITE-ProRule" id="PRU00182"/>
    </source>
</evidence>
<keyword evidence="5" id="KW-0694">RNA-binding</keyword>
<dbReference type="Proteomes" id="UP000602076">
    <property type="component" value="Unassembled WGS sequence"/>
</dbReference>
<evidence type="ECO:0000259" key="7">
    <source>
        <dbReference type="Pfam" id="PF00849"/>
    </source>
</evidence>
<protein>
    <recommendedName>
        <fullName evidence="6">Pseudouridine synthase</fullName>
        <ecNumber evidence="6">5.4.99.-</ecNumber>
    </recommendedName>
</protein>
<dbReference type="EC" id="5.4.99.-" evidence="6"/>
<dbReference type="GO" id="GO:0003723">
    <property type="term" value="F:RNA binding"/>
    <property type="evidence" value="ECO:0007669"/>
    <property type="project" value="UniProtKB-KW"/>
</dbReference>
<dbReference type="InterPro" id="IPR006145">
    <property type="entry name" value="PsdUridine_synth_RsuA/RluA"/>
</dbReference>
<evidence type="ECO:0000256" key="1">
    <source>
        <dbReference type="ARBA" id="ARBA00000073"/>
    </source>
</evidence>
<dbReference type="PROSITE" id="PS50889">
    <property type="entry name" value="S4"/>
    <property type="match status" value="1"/>
</dbReference>
<feature type="active site" evidence="4">
    <location>
        <position position="137"/>
    </location>
</feature>
<organism evidence="8 9">
    <name type="scientific">Peribacillus faecalis</name>
    <dbReference type="NCBI Taxonomy" id="2772559"/>
    <lineage>
        <taxon>Bacteria</taxon>
        <taxon>Bacillati</taxon>
        <taxon>Bacillota</taxon>
        <taxon>Bacilli</taxon>
        <taxon>Bacillales</taxon>
        <taxon>Bacillaceae</taxon>
        <taxon>Peribacillus</taxon>
    </lineage>
</organism>
<dbReference type="PANTHER" id="PTHR21600">
    <property type="entry name" value="MITOCHONDRIAL RNA PSEUDOURIDINE SYNTHASE"/>
    <property type="match status" value="1"/>
</dbReference>
<dbReference type="PANTHER" id="PTHR21600:SF35">
    <property type="entry name" value="PSEUDOURIDINE SYNTHASE"/>
    <property type="match status" value="1"/>
</dbReference>
<evidence type="ECO:0000313" key="8">
    <source>
        <dbReference type="EMBL" id="MBD3110168.1"/>
    </source>
</evidence>
<keyword evidence="3 6" id="KW-0413">Isomerase</keyword>
<sequence length="294" mass="33500">MKAFELSWKVAAEQDGMVLREYLKGQNISKAALTDIKFQGGKIEVNGHEETVRYIVKQRDKVTVQFPPETCSDGLIAEDGPLDIVYEDDYVLVINKPAFMSTIPSREHPTGSVANIVAGYYEKQCIPSTVHVVTRLDRDTSGIMLIAKHRHVHHLLSEQQKRGDVKRTYAALVHGRTEAKGKIEEPIGRKSSSIIEREVREDGQYACTLFERLQVTDDFSYVQLRLMTGRTHQIRVHMAYIGHPLLGDDLYGGTLERINRQALHCRRIQFLHPMTGELMVFEADLVDDMKRLLK</sequence>
<name>A0A927HE57_9BACI</name>
<gene>
    <name evidence="8" type="ORF">IEO70_17690</name>
</gene>
<feature type="domain" description="Pseudouridine synthase RsuA/RluA-like" evidence="7">
    <location>
        <begin position="90"/>
        <end position="239"/>
    </location>
</feature>
<dbReference type="GO" id="GO:0000455">
    <property type="term" value="P:enzyme-directed rRNA pseudouridine synthesis"/>
    <property type="evidence" value="ECO:0007669"/>
    <property type="project" value="TreeGrafter"/>
</dbReference>
<dbReference type="AlphaFoldDB" id="A0A927HE57"/>
<comment type="caution">
    <text evidence="8">The sequence shown here is derived from an EMBL/GenBank/DDBJ whole genome shotgun (WGS) entry which is preliminary data.</text>
</comment>
<keyword evidence="9" id="KW-1185">Reference proteome</keyword>